<comment type="caution">
    <text evidence="1">The sequence shown here is derived from an EMBL/GenBank/DDBJ whole genome shotgun (WGS) entry which is preliminary data.</text>
</comment>
<evidence type="ECO:0000313" key="1">
    <source>
        <dbReference type="EMBL" id="RXZ73221.1"/>
    </source>
</evidence>
<accession>A0A4Q2L9T8</accession>
<name>A0A4Q2L9T8_9MICO</name>
<dbReference type="OrthoDB" id="3692970at2"/>
<protein>
    <submittedName>
        <fullName evidence="1">Antitoxin</fullName>
    </submittedName>
</protein>
<dbReference type="Proteomes" id="UP000293865">
    <property type="component" value="Unassembled WGS sequence"/>
</dbReference>
<evidence type="ECO:0000313" key="2">
    <source>
        <dbReference type="Proteomes" id="UP000293865"/>
    </source>
</evidence>
<proteinExistence type="predicted"/>
<organism evidence="1 2">
    <name type="scientific">Agromyces albus</name>
    <dbReference type="NCBI Taxonomy" id="205332"/>
    <lineage>
        <taxon>Bacteria</taxon>
        <taxon>Bacillati</taxon>
        <taxon>Actinomycetota</taxon>
        <taxon>Actinomycetes</taxon>
        <taxon>Micrococcales</taxon>
        <taxon>Microbacteriaceae</taxon>
        <taxon>Agromyces</taxon>
    </lineage>
</organism>
<dbReference type="AlphaFoldDB" id="A0A4Q2L9T8"/>
<dbReference type="RefSeq" id="WP_129518923.1">
    <property type="nucleotide sequence ID" value="NZ_JAUSWX010000001.1"/>
</dbReference>
<dbReference type="EMBL" id="SDPN01000001">
    <property type="protein sequence ID" value="RXZ73221.1"/>
    <property type="molecule type" value="Genomic_DNA"/>
</dbReference>
<reference evidence="1 2" key="1">
    <citation type="submission" date="2019-01" db="EMBL/GenBank/DDBJ databases">
        <title>Agromyces.</title>
        <authorList>
            <person name="Li J."/>
        </authorList>
    </citation>
    <scope>NUCLEOTIDE SEQUENCE [LARGE SCALE GENOMIC DNA]</scope>
    <source>
        <strain evidence="1 2">DSM 15934</strain>
    </source>
</reference>
<gene>
    <name evidence="1" type="ORF">ESP51_00525</name>
</gene>
<sequence length="73" mass="7685">MTKLSVSLPPADVAFIDSIAVRFDGNRSAAIHDLVRLGRELAAADDYAAAFDEWESSGDAAAWESATADGLSE</sequence>
<keyword evidence="2" id="KW-1185">Reference proteome</keyword>